<dbReference type="EMBL" id="JAVLVU010000001">
    <property type="protein sequence ID" value="MDT3405464.1"/>
    <property type="molecule type" value="Genomic_DNA"/>
</dbReference>
<dbReference type="InterPro" id="IPR012677">
    <property type="entry name" value="Nucleotide-bd_a/b_plait_sf"/>
</dbReference>
<proteinExistence type="predicted"/>
<evidence type="ECO:0000313" key="4">
    <source>
        <dbReference type="Proteomes" id="UP001258315"/>
    </source>
</evidence>
<dbReference type="Gene3D" id="3.30.70.330">
    <property type="match status" value="1"/>
</dbReference>
<protein>
    <submittedName>
        <fullName evidence="3">RNA recognition motif-containing protein</fullName>
    </submittedName>
</protein>
<sequence>MTKLFIVGFDRKTTEDALFKQFADFGDVVRVKIITDQHTGLSKGFAFVDFDDEVGARLAVKELDGFEINERVLHVRFANRRTVESGVLEAHAAITNAPPPEEINQLKVKRPRIHKWQSISE</sequence>
<dbReference type="SMART" id="SM00360">
    <property type="entry name" value="RRM"/>
    <property type="match status" value="1"/>
</dbReference>
<dbReference type="InterPro" id="IPR035979">
    <property type="entry name" value="RBD_domain_sf"/>
</dbReference>
<dbReference type="Pfam" id="PF00076">
    <property type="entry name" value="RRM_1"/>
    <property type="match status" value="1"/>
</dbReference>
<dbReference type="SUPFAM" id="SSF54928">
    <property type="entry name" value="RNA-binding domain, RBD"/>
    <property type="match status" value="1"/>
</dbReference>
<evidence type="ECO:0000256" key="1">
    <source>
        <dbReference type="ARBA" id="ARBA00022884"/>
    </source>
</evidence>
<organism evidence="3 4">
    <name type="scientific">Mucilaginibacter terrae</name>
    <dbReference type="NCBI Taxonomy" id="1955052"/>
    <lineage>
        <taxon>Bacteria</taxon>
        <taxon>Pseudomonadati</taxon>
        <taxon>Bacteroidota</taxon>
        <taxon>Sphingobacteriia</taxon>
        <taxon>Sphingobacteriales</taxon>
        <taxon>Sphingobacteriaceae</taxon>
        <taxon>Mucilaginibacter</taxon>
    </lineage>
</organism>
<dbReference type="PANTHER" id="PTHR48027">
    <property type="entry name" value="HETEROGENEOUS NUCLEAR RIBONUCLEOPROTEIN 87F-RELATED"/>
    <property type="match status" value="1"/>
</dbReference>
<evidence type="ECO:0000313" key="3">
    <source>
        <dbReference type="EMBL" id="MDT3405464.1"/>
    </source>
</evidence>
<keyword evidence="1" id="KW-0694">RNA-binding</keyword>
<dbReference type="Proteomes" id="UP001258315">
    <property type="component" value="Unassembled WGS sequence"/>
</dbReference>
<feature type="domain" description="RRM" evidence="2">
    <location>
        <begin position="2"/>
        <end position="80"/>
    </location>
</feature>
<dbReference type="InterPro" id="IPR052462">
    <property type="entry name" value="SLIRP/GR-RBP-like"/>
</dbReference>
<dbReference type="PROSITE" id="PS50102">
    <property type="entry name" value="RRM"/>
    <property type="match status" value="1"/>
</dbReference>
<dbReference type="CDD" id="cd00590">
    <property type="entry name" value="RRM_SF"/>
    <property type="match status" value="1"/>
</dbReference>
<reference evidence="4" key="1">
    <citation type="submission" date="2023-07" db="EMBL/GenBank/DDBJ databases">
        <title>Functional and genomic diversity of the sorghum phyllosphere microbiome.</title>
        <authorList>
            <person name="Shade A."/>
        </authorList>
    </citation>
    <scope>NUCLEOTIDE SEQUENCE [LARGE SCALE GENOMIC DNA]</scope>
    <source>
        <strain evidence="4">SORGH_AS_0422</strain>
    </source>
</reference>
<gene>
    <name evidence="3" type="ORF">QE417_004536</name>
</gene>
<comment type="caution">
    <text evidence="3">The sequence shown here is derived from an EMBL/GenBank/DDBJ whole genome shotgun (WGS) entry which is preliminary data.</text>
</comment>
<name>A0ABU3H0B9_9SPHI</name>
<dbReference type="RefSeq" id="WP_311954053.1">
    <property type="nucleotide sequence ID" value="NZ_JAVLVU010000001.1"/>
</dbReference>
<evidence type="ECO:0000259" key="2">
    <source>
        <dbReference type="PROSITE" id="PS50102"/>
    </source>
</evidence>
<accession>A0ABU3H0B9</accession>
<keyword evidence="4" id="KW-1185">Reference proteome</keyword>
<dbReference type="InterPro" id="IPR000504">
    <property type="entry name" value="RRM_dom"/>
</dbReference>